<comment type="caution">
    <text evidence="10">The sequence shown here is derived from an EMBL/GenBank/DDBJ whole genome shotgun (WGS) entry which is preliminary data.</text>
</comment>
<protein>
    <recommendedName>
        <fullName evidence="9">Probable transaldolase</fullName>
        <ecNumber evidence="9">2.2.1.2</ecNumber>
    </recommendedName>
</protein>
<comment type="similarity">
    <text evidence="3 9">Belongs to the transaldolase family. Type 3B subfamily.</text>
</comment>
<dbReference type="NCBIfam" id="TIGR00875">
    <property type="entry name" value="fsa_talC_mipB"/>
    <property type="match status" value="1"/>
</dbReference>
<comment type="subcellular location">
    <subcellularLocation>
        <location evidence="1 9">Cytoplasm</location>
    </subcellularLocation>
</comment>
<dbReference type="HAMAP" id="MF_00494">
    <property type="entry name" value="Transaldolase_3b"/>
    <property type="match status" value="1"/>
</dbReference>
<dbReference type="UniPathway" id="UPA00115">
    <property type="reaction ID" value="UER00414"/>
</dbReference>
<gene>
    <name evidence="9" type="primary">tal</name>
    <name evidence="10" type="ORF">B1R32_108154</name>
</gene>
<dbReference type="InterPro" id="IPR033919">
    <property type="entry name" value="TSA/FSA_arc/bac"/>
</dbReference>
<dbReference type="Pfam" id="PF00923">
    <property type="entry name" value="TAL_FSA"/>
    <property type="match status" value="1"/>
</dbReference>
<dbReference type="EMBL" id="NIGF01000008">
    <property type="protein sequence ID" value="PQV63943.1"/>
    <property type="molecule type" value="Genomic_DNA"/>
</dbReference>
<dbReference type="GO" id="GO:0004801">
    <property type="term" value="F:transaldolase activity"/>
    <property type="evidence" value="ECO:0007669"/>
    <property type="project" value="UniProtKB-UniRule"/>
</dbReference>
<accession>A0A2S8ST13</accession>
<evidence type="ECO:0000256" key="3">
    <source>
        <dbReference type="ARBA" id="ARBA00005740"/>
    </source>
</evidence>
<dbReference type="AlphaFoldDB" id="A0A2S8ST13"/>
<dbReference type="PANTHER" id="PTHR10683:SF40">
    <property type="entry name" value="FRUCTOSE-6-PHOSPHATE ALDOLASE 1-RELATED"/>
    <property type="match status" value="1"/>
</dbReference>
<dbReference type="Gene3D" id="3.20.20.70">
    <property type="entry name" value="Aldolase class I"/>
    <property type="match status" value="1"/>
</dbReference>
<dbReference type="InterPro" id="IPR022999">
    <property type="entry name" value="Transaldolase_3B"/>
</dbReference>
<comment type="pathway">
    <text evidence="2 9">Carbohydrate degradation; pentose phosphate pathway; D-glyceraldehyde 3-phosphate and beta-D-fructose 6-phosphate from D-ribose 5-phosphate and D-xylulose 5-phosphate (non-oxidative stage): step 2/3.</text>
</comment>
<dbReference type="InterPro" id="IPR001585">
    <property type="entry name" value="TAL/FSA"/>
</dbReference>
<comment type="catalytic activity">
    <reaction evidence="8 9">
        <text>D-sedoheptulose 7-phosphate + D-glyceraldehyde 3-phosphate = D-erythrose 4-phosphate + beta-D-fructose 6-phosphate</text>
        <dbReference type="Rhea" id="RHEA:17053"/>
        <dbReference type="ChEBI" id="CHEBI:16897"/>
        <dbReference type="ChEBI" id="CHEBI:57483"/>
        <dbReference type="ChEBI" id="CHEBI:57634"/>
        <dbReference type="ChEBI" id="CHEBI:59776"/>
        <dbReference type="EC" id="2.2.1.2"/>
    </reaction>
</comment>
<evidence type="ECO:0000256" key="5">
    <source>
        <dbReference type="ARBA" id="ARBA00022679"/>
    </source>
</evidence>
<evidence type="ECO:0000256" key="6">
    <source>
        <dbReference type="ARBA" id="ARBA00023126"/>
    </source>
</evidence>
<evidence type="ECO:0000256" key="8">
    <source>
        <dbReference type="ARBA" id="ARBA00048810"/>
    </source>
</evidence>
<dbReference type="GO" id="GO:0005975">
    <property type="term" value="P:carbohydrate metabolic process"/>
    <property type="evidence" value="ECO:0007669"/>
    <property type="project" value="InterPro"/>
</dbReference>
<dbReference type="SUPFAM" id="SSF51569">
    <property type="entry name" value="Aldolase"/>
    <property type="match status" value="1"/>
</dbReference>
<dbReference type="GO" id="GO:0016832">
    <property type="term" value="F:aldehyde-lyase activity"/>
    <property type="evidence" value="ECO:0007669"/>
    <property type="project" value="InterPro"/>
</dbReference>
<dbReference type="GO" id="GO:0042182">
    <property type="term" value="P:ketone catabolic process"/>
    <property type="evidence" value="ECO:0007669"/>
    <property type="project" value="UniProtKB-ARBA"/>
</dbReference>
<dbReference type="PANTHER" id="PTHR10683">
    <property type="entry name" value="TRANSALDOLASE"/>
    <property type="match status" value="1"/>
</dbReference>
<evidence type="ECO:0000256" key="1">
    <source>
        <dbReference type="ARBA" id="ARBA00004496"/>
    </source>
</evidence>
<organism evidence="10 11">
    <name type="scientific">Abditibacterium utsteinense</name>
    <dbReference type="NCBI Taxonomy" id="1960156"/>
    <lineage>
        <taxon>Bacteria</taxon>
        <taxon>Pseudomonadati</taxon>
        <taxon>Abditibacteriota</taxon>
        <taxon>Abditibacteriia</taxon>
        <taxon>Abditibacteriales</taxon>
        <taxon>Abditibacteriaceae</taxon>
        <taxon>Abditibacterium</taxon>
    </lineage>
</organism>
<dbReference type="FunCoup" id="A0A2S8ST13">
    <property type="interactions" value="266"/>
</dbReference>
<evidence type="ECO:0000256" key="4">
    <source>
        <dbReference type="ARBA" id="ARBA00022490"/>
    </source>
</evidence>
<feature type="active site" description="Schiff-base intermediate with substrate" evidence="9">
    <location>
        <position position="83"/>
    </location>
</feature>
<dbReference type="PROSITE" id="PS00958">
    <property type="entry name" value="TRANSALDOLASE_2"/>
    <property type="match status" value="1"/>
</dbReference>
<comment type="function">
    <text evidence="9">Transaldolase is important for the balance of metabolites in the pentose-phosphate pathway.</text>
</comment>
<keyword evidence="5 9" id="KW-0808">Transferase</keyword>
<evidence type="ECO:0000313" key="10">
    <source>
        <dbReference type="EMBL" id="PQV63943.1"/>
    </source>
</evidence>
<proteinExistence type="inferred from homology"/>
<dbReference type="FunFam" id="3.20.20.70:FF:000018">
    <property type="entry name" value="Probable transaldolase"/>
    <property type="match status" value="1"/>
</dbReference>
<keyword evidence="4 9" id="KW-0963">Cytoplasm</keyword>
<evidence type="ECO:0000313" key="11">
    <source>
        <dbReference type="Proteomes" id="UP000237684"/>
    </source>
</evidence>
<dbReference type="InterPro" id="IPR004731">
    <property type="entry name" value="Transaldolase_3B/F6P_aldolase"/>
</dbReference>
<sequence length="219" mass="23926">MKFFLDTADIAEIREAQETGLLDGITTNPSHVAKSGRNFVELVQEICEVVSGPVSAEVTAEGKDEMLRQGRFLANLASNVVVKVPLTQEGLKAVKVFSEEGIKTNVTLCFSPVQALLAAKVGATYISPFVGRIDDLGNEGLDVVRGIREIYDNFQFATQILTASTRSALHIQEAAIAGSDVATMPMALFKKLVNNPLTDIGLKMFETDWNKIPEEFRTY</sequence>
<evidence type="ECO:0000256" key="2">
    <source>
        <dbReference type="ARBA" id="ARBA00004857"/>
    </source>
</evidence>
<dbReference type="InParanoid" id="A0A2S8ST13"/>
<dbReference type="GO" id="GO:0006098">
    <property type="term" value="P:pentose-phosphate shunt"/>
    <property type="evidence" value="ECO:0007669"/>
    <property type="project" value="UniProtKB-UniRule"/>
</dbReference>
<dbReference type="EC" id="2.2.1.2" evidence="9"/>
<dbReference type="OrthoDB" id="9807051at2"/>
<dbReference type="Proteomes" id="UP000237684">
    <property type="component" value="Unassembled WGS sequence"/>
</dbReference>
<keyword evidence="11" id="KW-1185">Reference proteome</keyword>
<dbReference type="InterPro" id="IPR013785">
    <property type="entry name" value="Aldolase_TIM"/>
</dbReference>
<evidence type="ECO:0000256" key="9">
    <source>
        <dbReference type="HAMAP-Rule" id="MF_00494"/>
    </source>
</evidence>
<evidence type="ECO:0000256" key="7">
    <source>
        <dbReference type="ARBA" id="ARBA00023270"/>
    </source>
</evidence>
<name>A0A2S8ST13_9BACT</name>
<dbReference type="GO" id="GO:0005737">
    <property type="term" value="C:cytoplasm"/>
    <property type="evidence" value="ECO:0007669"/>
    <property type="project" value="UniProtKB-SubCell"/>
</dbReference>
<dbReference type="InterPro" id="IPR018225">
    <property type="entry name" value="Transaldolase_AS"/>
</dbReference>
<keyword evidence="7 9" id="KW-0704">Schiff base</keyword>
<keyword evidence="6 9" id="KW-0570">Pentose shunt</keyword>
<reference evidence="10 11" key="1">
    <citation type="journal article" date="2018" name="Syst. Appl. Microbiol.">
        <title>Abditibacterium utsteinense sp. nov., the first cultivated member of candidate phylum FBP, isolated from ice-free Antarctic soil samples.</title>
        <authorList>
            <person name="Tahon G."/>
            <person name="Tytgat B."/>
            <person name="Lebbe L."/>
            <person name="Carlier A."/>
            <person name="Willems A."/>
        </authorList>
    </citation>
    <scope>NUCLEOTIDE SEQUENCE [LARGE SCALE GENOMIC DNA]</scope>
    <source>
        <strain evidence="10 11">LMG 29911</strain>
    </source>
</reference>
<dbReference type="RefSeq" id="WP_105483776.1">
    <property type="nucleotide sequence ID" value="NZ_NIGF01000008.1"/>
</dbReference>
<dbReference type="CDD" id="cd00956">
    <property type="entry name" value="Transaldolase_FSA"/>
    <property type="match status" value="1"/>
</dbReference>